<dbReference type="Pfam" id="PF21113">
    <property type="entry name" value="LarA_C"/>
    <property type="match status" value="1"/>
</dbReference>
<evidence type="ECO:0000313" key="3">
    <source>
        <dbReference type="EMBL" id="MBY6274623.1"/>
    </source>
</evidence>
<feature type="domain" description="Lactate racemase C-terminal" evidence="2">
    <location>
        <begin position="273"/>
        <end position="412"/>
    </location>
</feature>
<dbReference type="SUPFAM" id="SSF53335">
    <property type="entry name" value="S-adenosyl-L-methionine-dependent methyltransferases"/>
    <property type="match status" value="1"/>
</dbReference>
<comment type="caution">
    <text evidence="3">The sequence shown here is derived from an EMBL/GenBank/DDBJ whole genome shotgun (WGS) entry which is preliminary data.</text>
</comment>
<reference evidence="3" key="1">
    <citation type="submission" date="2017-11" db="EMBL/GenBank/DDBJ databases">
        <title>Three new genomes from thermophilic consortium.</title>
        <authorList>
            <person name="Quaggio R."/>
            <person name="Amgarten D."/>
            <person name="Setubal J.C."/>
        </authorList>
    </citation>
    <scope>NUCLEOTIDE SEQUENCE</scope>
    <source>
        <strain evidence="3">ZCTH01-B2</strain>
    </source>
</reference>
<feature type="domain" description="LarA-like N-terminal" evidence="1">
    <location>
        <begin position="8"/>
        <end position="209"/>
    </location>
</feature>
<name>A0A953I5G6_SYMTR</name>
<evidence type="ECO:0000313" key="4">
    <source>
        <dbReference type="Proteomes" id="UP000732377"/>
    </source>
</evidence>
<dbReference type="InterPro" id="IPR018657">
    <property type="entry name" value="LarA-like_N"/>
</dbReference>
<dbReference type="RefSeq" id="WP_011195801.1">
    <property type="nucleotide sequence ID" value="NZ_JACSIR010000011.1"/>
</dbReference>
<dbReference type="Gene3D" id="3.40.50.11440">
    <property type="match status" value="1"/>
</dbReference>
<dbReference type="AlphaFoldDB" id="A0A953I5G6"/>
<dbReference type="InterPro" id="IPR029063">
    <property type="entry name" value="SAM-dependent_MTases_sf"/>
</dbReference>
<accession>A0A953I5G6</accession>
<dbReference type="NCBIfam" id="NF033504">
    <property type="entry name" value="Ni_dep_LarA"/>
    <property type="match status" value="1"/>
</dbReference>
<gene>
    <name evidence="3" type="ORF">CWE10_00170</name>
</gene>
<dbReference type="GO" id="GO:0050043">
    <property type="term" value="F:lactate racemase activity"/>
    <property type="evidence" value="ECO:0007669"/>
    <property type="project" value="InterPro"/>
</dbReference>
<evidence type="ECO:0000259" key="1">
    <source>
        <dbReference type="Pfam" id="PF09861"/>
    </source>
</evidence>
<dbReference type="Gene3D" id="3.90.226.30">
    <property type="match status" value="1"/>
</dbReference>
<dbReference type="EMBL" id="PIUK01000001">
    <property type="protein sequence ID" value="MBY6274623.1"/>
    <property type="molecule type" value="Genomic_DNA"/>
</dbReference>
<dbReference type="Proteomes" id="UP000732377">
    <property type="component" value="Unassembled WGS sequence"/>
</dbReference>
<dbReference type="InterPro" id="IPR043166">
    <property type="entry name" value="LarA-like_C"/>
</dbReference>
<dbReference type="Pfam" id="PF09861">
    <property type="entry name" value="Lar_N"/>
    <property type="match status" value="1"/>
</dbReference>
<dbReference type="OMA" id="CLYQAQK"/>
<dbReference type="InterPro" id="IPR047926">
    <property type="entry name" value="Ni_dep_LarA"/>
</dbReference>
<dbReference type="InterPro" id="IPR048520">
    <property type="entry name" value="LarA_C"/>
</dbReference>
<protein>
    <submittedName>
        <fullName evidence="3">Transcriptional regulator</fullName>
    </submittedName>
</protein>
<organism evidence="3 4">
    <name type="scientific">Symbiobacterium thermophilum</name>
    <dbReference type="NCBI Taxonomy" id="2734"/>
    <lineage>
        <taxon>Bacteria</taxon>
        <taxon>Bacillati</taxon>
        <taxon>Bacillota</taxon>
        <taxon>Clostridia</taxon>
        <taxon>Eubacteriales</taxon>
        <taxon>Symbiobacteriaceae</taxon>
        <taxon>Symbiobacterium</taxon>
    </lineage>
</organism>
<sequence length="420" mass="46276">MKTPLKIGQSEMLLELPDENLKGILLPNEVAPLPNPLKTVEHVLKSPTGTPPLAELLRARRPERVVIIVNDITRPTPYDIMLPPLLRTLDEAGVRPEQVTFVVATGIHRPHTDEENRRIFGADVVNRYRFVNHDCVADDLVTVGRLSDGTDLTVNRHVAEADFLITTGLIGLHYFAGYSGGRKSVLPGVAGKSLITHNHRKMTDPRAATARYKDNPVHHIMMEAARMVGVDFILNVVTNEKKQIVAVVAGDLEAAWLEGVAVCERMSVVRVDEQADVAICSAGGFPKDLDVYQSQKAMEAAEQVTRPGGTIVLVADCREGYGGEAAFERWVREADSLDDILRRFESHFELGGHKAFAIARVLKEKEVVLVSPQPSDLAESLFMRPAATLDEALAYVRRKHGDDFKAYVLPHATLVFPVVG</sequence>
<evidence type="ECO:0000259" key="2">
    <source>
        <dbReference type="Pfam" id="PF21113"/>
    </source>
</evidence>
<proteinExistence type="predicted"/>
<dbReference type="PANTHER" id="PTHR33171:SF17">
    <property type="entry name" value="LARA-LIKE N-TERMINAL DOMAIN-CONTAINING PROTEIN"/>
    <property type="match status" value="1"/>
</dbReference>
<dbReference type="InterPro" id="IPR048068">
    <property type="entry name" value="LarA-like"/>
</dbReference>
<dbReference type="PANTHER" id="PTHR33171">
    <property type="entry name" value="LAR_N DOMAIN-CONTAINING PROTEIN"/>
    <property type="match status" value="1"/>
</dbReference>